<dbReference type="RefSeq" id="WP_270095633.1">
    <property type="nucleotide sequence ID" value="NZ_JAQFFK010000001.1"/>
</dbReference>
<dbReference type="Proteomes" id="UP001185015">
    <property type="component" value="Unassembled WGS sequence"/>
</dbReference>
<evidence type="ECO:0000313" key="1">
    <source>
        <dbReference type="EMBL" id="MDR6223984.1"/>
    </source>
</evidence>
<gene>
    <name evidence="1" type="ORF">J2750_002465</name>
</gene>
<sequence length="64" mass="7315">MELEKVDIIVSLMKAVMASSIQSIITLRCLSQNTGKRCYWYVYADAVLNPHKQQYAHKMNPLNG</sequence>
<reference evidence="1 2" key="1">
    <citation type="submission" date="2023-07" db="EMBL/GenBank/DDBJ databases">
        <title>Genomic Encyclopedia of Type Strains, Phase IV (KMG-IV): sequencing the most valuable type-strain genomes for metagenomic binning, comparative biology and taxonomic classification.</title>
        <authorList>
            <person name="Goeker M."/>
        </authorList>
    </citation>
    <scope>NUCLEOTIDE SEQUENCE [LARGE SCALE GENOMIC DNA]</scope>
    <source>
        <strain evidence="1 2">DSM 17273</strain>
    </source>
</reference>
<evidence type="ECO:0000313" key="2">
    <source>
        <dbReference type="Proteomes" id="UP001185015"/>
    </source>
</evidence>
<keyword evidence="2" id="KW-1185">Reference proteome</keyword>
<dbReference type="EMBL" id="JAVDQI010000017">
    <property type="protein sequence ID" value="MDR6223984.1"/>
    <property type="molecule type" value="Genomic_DNA"/>
</dbReference>
<protein>
    <submittedName>
        <fullName evidence="1">Uncharacterized protein</fullName>
    </submittedName>
</protein>
<name>A0AA90ZAE2_9EURY</name>
<accession>A0AA90ZAE2</accession>
<comment type="caution">
    <text evidence="1">The sequence shown here is derived from an EMBL/GenBank/DDBJ whole genome shotgun (WGS) entry which is preliminary data.</text>
</comment>
<dbReference type="AlphaFoldDB" id="A0AA90ZAE2"/>
<organism evidence="1 2">
    <name type="scientific">Methanococcoides alaskense</name>
    <dbReference type="NCBI Taxonomy" id="325778"/>
    <lineage>
        <taxon>Archaea</taxon>
        <taxon>Methanobacteriati</taxon>
        <taxon>Methanobacteriota</taxon>
        <taxon>Stenosarchaea group</taxon>
        <taxon>Methanomicrobia</taxon>
        <taxon>Methanosarcinales</taxon>
        <taxon>Methanosarcinaceae</taxon>
        <taxon>Methanococcoides</taxon>
    </lineage>
</organism>
<proteinExistence type="predicted"/>